<dbReference type="InterPro" id="IPR029063">
    <property type="entry name" value="SAM-dependent_MTases_sf"/>
</dbReference>
<dbReference type="OrthoDB" id="323463at2"/>
<keyword evidence="2" id="KW-0808">Transferase</keyword>
<dbReference type="InterPro" id="IPR025714">
    <property type="entry name" value="Methyltranfer_dom"/>
</dbReference>
<dbReference type="AlphaFoldDB" id="A0A1R4HAQ4"/>
<dbReference type="GO" id="GO:0008168">
    <property type="term" value="F:methyltransferase activity"/>
    <property type="evidence" value="ECO:0007669"/>
    <property type="project" value="UniProtKB-KW"/>
</dbReference>
<dbReference type="RefSeq" id="WP_087143782.1">
    <property type="nucleotide sequence ID" value="NZ_FUKI01000119.1"/>
</dbReference>
<accession>A0A1R4HAQ4</accession>
<proteinExistence type="predicted"/>
<dbReference type="PANTHER" id="PTHR43591">
    <property type="entry name" value="METHYLTRANSFERASE"/>
    <property type="match status" value="1"/>
</dbReference>
<dbReference type="GO" id="GO:0032259">
    <property type="term" value="P:methylation"/>
    <property type="evidence" value="ECO:0007669"/>
    <property type="project" value="UniProtKB-KW"/>
</dbReference>
<dbReference type="CDD" id="cd02440">
    <property type="entry name" value="AdoMet_MTases"/>
    <property type="match status" value="1"/>
</dbReference>
<evidence type="ECO:0000313" key="3">
    <source>
        <dbReference type="Proteomes" id="UP000195667"/>
    </source>
</evidence>
<organism evidence="2 3">
    <name type="scientific">Crenothrix polyspora</name>
    <dbReference type="NCBI Taxonomy" id="360316"/>
    <lineage>
        <taxon>Bacteria</taxon>
        <taxon>Pseudomonadati</taxon>
        <taxon>Pseudomonadota</taxon>
        <taxon>Gammaproteobacteria</taxon>
        <taxon>Methylococcales</taxon>
        <taxon>Crenotrichaceae</taxon>
        <taxon>Crenothrix</taxon>
    </lineage>
</organism>
<dbReference type="Gene3D" id="3.40.50.150">
    <property type="entry name" value="Vaccinia Virus protein VP39"/>
    <property type="match status" value="1"/>
</dbReference>
<reference evidence="3" key="1">
    <citation type="submission" date="2017-02" db="EMBL/GenBank/DDBJ databases">
        <authorList>
            <person name="Daims H."/>
        </authorList>
    </citation>
    <scope>NUCLEOTIDE SEQUENCE [LARGE SCALE GENOMIC DNA]</scope>
</reference>
<keyword evidence="3" id="KW-1185">Reference proteome</keyword>
<evidence type="ECO:0000259" key="1">
    <source>
        <dbReference type="Pfam" id="PF13847"/>
    </source>
</evidence>
<sequence length="267" mass="29906">MTLAEHYSGGYSPLIIDQFKQRSFARHGVFVQPYLTAGLSVLDCGCGPGSITLDIAELVNPGVVHGIDFSALQIEQALLLQKQRAITNARFTTGSAYQLPYDDAQFDVVFAHAVLYHLQQPQQALAEFRRVLKPGGVVALRDACHTGDIMQPWDVNLAVVWQTIAQVFSYQGGNIYFGSQHKQLLLEQGFQAIVLSCSYDMFATDAEKHSIRDYWHQFLDVDHRSLIVEQQWLTALELTQQCAALDQWLANPASFFARARCEAIARK</sequence>
<dbReference type="Proteomes" id="UP000195667">
    <property type="component" value="Unassembled WGS sequence"/>
</dbReference>
<dbReference type="EMBL" id="FUKI01000119">
    <property type="protein sequence ID" value="SJM93325.1"/>
    <property type="molecule type" value="Genomic_DNA"/>
</dbReference>
<protein>
    <submittedName>
        <fullName evidence="2">Methyltransferase type 11</fullName>
    </submittedName>
</protein>
<gene>
    <name evidence="2" type="ORF">CRENPOLYSF1_430035</name>
</gene>
<evidence type="ECO:0000313" key="2">
    <source>
        <dbReference type="EMBL" id="SJM93325.1"/>
    </source>
</evidence>
<name>A0A1R4HAQ4_9GAMM</name>
<dbReference type="PANTHER" id="PTHR43591:SF24">
    <property type="entry name" value="2-METHOXY-6-POLYPRENYL-1,4-BENZOQUINOL METHYLASE, MITOCHONDRIAL"/>
    <property type="match status" value="1"/>
</dbReference>
<keyword evidence="2" id="KW-0489">Methyltransferase</keyword>
<dbReference type="SUPFAM" id="SSF53335">
    <property type="entry name" value="S-adenosyl-L-methionine-dependent methyltransferases"/>
    <property type="match status" value="1"/>
</dbReference>
<feature type="domain" description="Methyltransferase" evidence="1">
    <location>
        <begin position="36"/>
        <end position="150"/>
    </location>
</feature>
<dbReference type="Pfam" id="PF13847">
    <property type="entry name" value="Methyltransf_31"/>
    <property type="match status" value="1"/>
</dbReference>